<dbReference type="EMBL" id="UGHH01000002">
    <property type="protein sequence ID" value="STO64550.1"/>
    <property type="molecule type" value="Genomic_DNA"/>
</dbReference>
<gene>
    <name evidence="1" type="ORF">NCTC10794_01618</name>
</gene>
<dbReference type="AlphaFoldDB" id="A0A377I3H1"/>
<accession>A0A377I3H1</accession>
<name>A0A377I3H1_HAEPH</name>
<reference evidence="1 2" key="1">
    <citation type="submission" date="2018-06" db="EMBL/GenBank/DDBJ databases">
        <authorList>
            <consortium name="Pathogen Informatics"/>
            <person name="Doyle S."/>
        </authorList>
    </citation>
    <scope>NUCLEOTIDE SEQUENCE [LARGE SCALE GENOMIC DNA]</scope>
    <source>
        <strain evidence="1 2">NCTC10794</strain>
    </source>
</reference>
<evidence type="ECO:0000313" key="1">
    <source>
        <dbReference type="EMBL" id="STO64550.1"/>
    </source>
</evidence>
<sequence length="29" mass="3061">MALTIGLGIFALLSIILALSLQHAVKQPK</sequence>
<protein>
    <submittedName>
        <fullName evidence="1">Uncharacterized protein</fullName>
    </submittedName>
</protein>
<evidence type="ECO:0000313" key="2">
    <source>
        <dbReference type="Proteomes" id="UP000254867"/>
    </source>
</evidence>
<dbReference type="Proteomes" id="UP000254867">
    <property type="component" value="Unassembled WGS sequence"/>
</dbReference>
<proteinExistence type="predicted"/>
<organism evidence="1 2">
    <name type="scientific">Haemophilus parahaemolyticus</name>
    <dbReference type="NCBI Taxonomy" id="735"/>
    <lineage>
        <taxon>Bacteria</taxon>
        <taxon>Pseudomonadati</taxon>
        <taxon>Pseudomonadota</taxon>
        <taxon>Gammaproteobacteria</taxon>
        <taxon>Pasteurellales</taxon>
        <taxon>Pasteurellaceae</taxon>
        <taxon>Haemophilus</taxon>
    </lineage>
</organism>